<feature type="signal peptide" evidence="1">
    <location>
        <begin position="1"/>
        <end position="28"/>
    </location>
</feature>
<name>A0ABV8TX16_9ACTN</name>
<accession>A0ABV8TX16</accession>
<gene>
    <name evidence="2" type="ORF">ACFPET_08875</name>
</gene>
<keyword evidence="1" id="KW-0732">Signal</keyword>
<dbReference type="EMBL" id="JBHSDK010000013">
    <property type="protein sequence ID" value="MFC4335308.1"/>
    <property type="molecule type" value="Genomic_DNA"/>
</dbReference>
<evidence type="ECO:0008006" key="4">
    <source>
        <dbReference type="Google" id="ProtNLM"/>
    </source>
</evidence>
<dbReference type="Proteomes" id="UP001595823">
    <property type="component" value="Unassembled WGS sequence"/>
</dbReference>
<organism evidence="2 3">
    <name type="scientific">Salininema proteolyticum</name>
    <dbReference type="NCBI Taxonomy" id="1607685"/>
    <lineage>
        <taxon>Bacteria</taxon>
        <taxon>Bacillati</taxon>
        <taxon>Actinomycetota</taxon>
        <taxon>Actinomycetes</taxon>
        <taxon>Glycomycetales</taxon>
        <taxon>Glycomycetaceae</taxon>
        <taxon>Salininema</taxon>
    </lineage>
</organism>
<evidence type="ECO:0000256" key="1">
    <source>
        <dbReference type="SAM" id="SignalP"/>
    </source>
</evidence>
<evidence type="ECO:0000313" key="3">
    <source>
        <dbReference type="Proteomes" id="UP001595823"/>
    </source>
</evidence>
<evidence type="ECO:0000313" key="2">
    <source>
        <dbReference type="EMBL" id="MFC4335308.1"/>
    </source>
</evidence>
<sequence length="173" mass="18016">MNRGIKVASTAAATVAGTLALTAGTAMAAETPVEEHGPGLVKIKQDKVDIPNFCALQDVGAPVNPDCFSERFMGAEMEKRYTAAENATPKTGGMSLVNVDARDFSKVQVCGVAIMGSPETPQDCDNSIPPREDPVGPEDNEIALAKVDLTGAFAWNVCGVTAFQAGDPTTCKN</sequence>
<proteinExistence type="predicted"/>
<keyword evidence="3" id="KW-1185">Reference proteome</keyword>
<comment type="caution">
    <text evidence="2">The sequence shown here is derived from an EMBL/GenBank/DDBJ whole genome shotgun (WGS) entry which is preliminary data.</text>
</comment>
<reference evidence="3" key="1">
    <citation type="journal article" date="2019" name="Int. J. Syst. Evol. Microbiol.">
        <title>The Global Catalogue of Microorganisms (GCM) 10K type strain sequencing project: providing services to taxonomists for standard genome sequencing and annotation.</title>
        <authorList>
            <consortium name="The Broad Institute Genomics Platform"/>
            <consortium name="The Broad Institute Genome Sequencing Center for Infectious Disease"/>
            <person name="Wu L."/>
            <person name="Ma J."/>
        </authorList>
    </citation>
    <scope>NUCLEOTIDE SEQUENCE [LARGE SCALE GENOMIC DNA]</scope>
    <source>
        <strain evidence="3">IBRC-M 10908</strain>
    </source>
</reference>
<feature type="chain" id="PRO_5045613392" description="Secreted protein" evidence="1">
    <location>
        <begin position="29"/>
        <end position="173"/>
    </location>
</feature>
<protein>
    <recommendedName>
        <fullName evidence="4">Secreted protein</fullName>
    </recommendedName>
</protein>
<dbReference type="RefSeq" id="WP_380619945.1">
    <property type="nucleotide sequence ID" value="NZ_JBHSDK010000013.1"/>
</dbReference>